<name>A0A1V1NSD4_9BACT</name>
<protein>
    <recommendedName>
        <fullName evidence="3">Cadherin domain-containing protein</fullName>
    </recommendedName>
</protein>
<evidence type="ECO:0008006" key="3">
    <source>
        <dbReference type="Google" id="ProtNLM"/>
    </source>
</evidence>
<comment type="caution">
    <text evidence="1">The sequence shown here is derived from an EMBL/GenBank/DDBJ whole genome shotgun (WGS) entry which is preliminary data.</text>
</comment>
<dbReference type="GO" id="GO:0030246">
    <property type="term" value="F:carbohydrate binding"/>
    <property type="evidence" value="ECO:0007669"/>
    <property type="project" value="InterPro"/>
</dbReference>
<dbReference type="Proteomes" id="UP000189670">
    <property type="component" value="Unassembled WGS sequence"/>
</dbReference>
<feature type="non-terminal residue" evidence="1">
    <location>
        <position position="1"/>
    </location>
</feature>
<dbReference type="CDD" id="cd08547">
    <property type="entry name" value="Type_II_cohesin"/>
    <property type="match status" value="1"/>
</dbReference>
<evidence type="ECO:0000313" key="1">
    <source>
        <dbReference type="EMBL" id="ETR65485.1"/>
    </source>
</evidence>
<proteinExistence type="predicted"/>
<evidence type="ECO:0000313" key="2">
    <source>
        <dbReference type="Proteomes" id="UP000189670"/>
    </source>
</evidence>
<dbReference type="Pfam" id="PF17963">
    <property type="entry name" value="Big_9"/>
    <property type="match status" value="1"/>
</dbReference>
<reference evidence="2" key="1">
    <citation type="submission" date="2012-11" db="EMBL/GenBank/DDBJ databases">
        <authorList>
            <person name="Lucero-Rivera Y.E."/>
            <person name="Tovar-Ramirez D."/>
        </authorList>
    </citation>
    <scope>NUCLEOTIDE SEQUENCE [LARGE SCALE GENOMIC DNA]</scope>
    <source>
        <strain evidence="2">Araruama</strain>
    </source>
</reference>
<accession>A0A1V1NSD4</accession>
<gene>
    <name evidence="1" type="ORF">OMM_14173</name>
</gene>
<dbReference type="SUPFAM" id="SSF49384">
    <property type="entry name" value="Carbohydrate-binding domain"/>
    <property type="match status" value="1"/>
</dbReference>
<dbReference type="Gene3D" id="2.60.40.680">
    <property type="match status" value="1"/>
</dbReference>
<sequence>SFAEDLEIESKVITLSAQKSFSITINNAPDIARAFGFDIRYCPDILTFDDYTEGPLIKNNYSFFMIGKLPTQPLLRVGMIYSRNKQIDPGTTGELLKLNFTATQVGSCELSIINKVDDMKYWTVKNGWFHTSEPIVANSHSFTINEDTTHTGVLTSTNPNNLTTITYLIISPPTKGQLTITNVSTGAFSYTPFLNETGYDSFQFAVNDSKVNSVPATVSIHLDPINDPPVISPILNQFVYEATSSPITCTVYDPDDTISKVIVTAISSDERIIPNDSQHIRISGSGFTRTLYITPAEKSFGKAVISVRAADQLNVFSYSHFTVISDHQTYTIFTQAYT</sequence>
<organism evidence="1 2">
    <name type="scientific">Candidatus Magnetoglobus multicellularis str. Araruama</name>
    <dbReference type="NCBI Taxonomy" id="890399"/>
    <lineage>
        <taxon>Bacteria</taxon>
        <taxon>Pseudomonadati</taxon>
        <taxon>Thermodesulfobacteriota</taxon>
        <taxon>Desulfobacteria</taxon>
        <taxon>Desulfobacterales</taxon>
        <taxon>Desulfobacteraceae</taxon>
        <taxon>Candidatus Magnetoglobus</taxon>
    </lineage>
</organism>
<dbReference type="AlphaFoldDB" id="A0A1V1NSD4"/>
<dbReference type="InterPro" id="IPR008965">
    <property type="entry name" value="CBM2/CBM3_carb-bd_dom_sf"/>
</dbReference>
<feature type="non-terminal residue" evidence="1">
    <location>
        <position position="338"/>
    </location>
</feature>
<dbReference type="EMBL" id="ATBP01002776">
    <property type="protein sequence ID" value="ETR65485.1"/>
    <property type="molecule type" value="Genomic_DNA"/>
</dbReference>